<dbReference type="Pfam" id="PF00497">
    <property type="entry name" value="SBP_bac_3"/>
    <property type="match status" value="1"/>
</dbReference>
<dbReference type="InterPro" id="IPR001638">
    <property type="entry name" value="Solute-binding_3/MltF_N"/>
</dbReference>
<organism evidence="3 4">
    <name type="scientific">Burkholderia lata (strain ATCC 17760 / DSM 23089 / LMG 22485 / NCIMB 9086 / R18194 / 383)</name>
    <dbReference type="NCBI Taxonomy" id="482957"/>
    <lineage>
        <taxon>Bacteria</taxon>
        <taxon>Pseudomonadati</taxon>
        <taxon>Pseudomonadota</taxon>
        <taxon>Betaproteobacteria</taxon>
        <taxon>Burkholderiales</taxon>
        <taxon>Burkholderiaceae</taxon>
        <taxon>Burkholderia</taxon>
        <taxon>Burkholderia cepacia complex</taxon>
    </lineage>
</organism>
<evidence type="ECO:0000259" key="2">
    <source>
        <dbReference type="SMART" id="SM00062"/>
    </source>
</evidence>
<dbReference type="Gene3D" id="3.40.190.10">
    <property type="entry name" value="Periplasmic binding protein-like II"/>
    <property type="match status" value="2"/>
</dbReference>
<evidence type="ECO:0000313" key="4">
    <source>
        <dbReference type="Proteomes" id="UP000467522"/>
    </source>
</evidence>
<keyword evidence="1" id="KW-0732">Signal</keyword>
<dbReference type="EMBL" id="WNDV01000022">
    <property type="protein sequence ID" value="KAF1034419.1"/>
    <property type="molecule type" value="Genomic_DNA"/>
</dbReference>
<evidence type="ECO:0000256" key="1">
    <source>
        <dbReference type="ARBA" id="ARBA00022729"/>
    </source>
</evidence>
<accession>A0A833PPL7</accession>
<reference evidence="4" key="1">
    <citation type="journal article" date="2020" name="MBio">
        <title>Horizontal gene transfer to a defensive symbiont with a reduced genome amongst a multipartite beetle microbiome.</title>
        <authorList>
            <person name="Waterworth S.C."/>
            <person name="Florez L.V."/>
            <person name="Rees E.R."/>
            <person name="Hertweck C."/>
            <person name="Kaltenpoth M."/>
            <person name="Kwan J.C."/>
        </authorList>
    </citation>
    <scope>NUCLEOTIDE SEQUENCE [LARGE SCALE GENOMIC DNA]</scope>
</reference>
<proteinExistence type="predicted"/>
<dbReference type="CDD" id="cd13623">
    <property type="entry name" value="PBP2_AA_hypothetical"/>
    <property type="match status" value="1"/>
</dbReference>
<gene>
    <name evidence="3" type="primary">mltF</name>
    <name evidence="3" type="ORF">GAK33_05500</name>
</gene>
<feature type="domain" description="Solute-binding protein family 3/N-terminal" evidence="2">
    <location>
        <begin position="69"/>
        <end position="290"/>
    </location>
</feature>
<dbReference type="AlphaFoldDB" id="A0A833PPL7"/>
<dbReference type="SUPFAM" id="SSF53850">
    <property type="entry name" value="Periplasmic binding protein-like II"/>
    <property type="match status" value="1"/>
</dbReference>
<dbReference type="PANTHER" id="PTHR35936:SF17">
    <property type="entry name" value="ARGININE-BINDING EXTRACELLULAR PROTEIN ARTP"/>
    <property type="match status" value="1"/>
</dbReference>
<protein>
    <submittedName>
        <fullName evidence="3">Membrane-bound lytic murein transglycosylase F</fullName>
    </submittedName>
</protein>
<comment type="caution">
    <text evidence="3">The sequence shown here is derived from an EMBL/GenBank/DDBJ whole genome shotgun (WGS) entry which is preliminary data.</text>
</comment>
<dbReference type="SMART" id="SM00062">
    <property type="entry name" value="PBPb"/>
    <property type="match status" value="1"/>
</dbReference>
<sequence>MTETHIYRVSQLATKAGLRGSTLRYDESQVISSMPTISRASTRPEPYDRHEHPMPLAPSVLSAFTPTGKLRASINLGNPILANRDPATGEPFGVSIDLARAFAERLSAELELVVFDAAGKSVQALTDERADFGFFAVDPLRGETVAFTAPYVLIEGFYLVRDASPIRTNADVDQPGNRVTVGKGSAYDLFLTRELKAAQIVRASTSQAVVQTFIEQQLEVAAGVKQQLEADAAKTPGLRLLDERFMVIRQAMGVPKSRGEAAAAALNAFVEEMKASGFVADSLRRHGITGASVAPQA</sequence>
<dbReference type="PANTHER" id="PTHR35936">
    <property type="entry name" value="MEMBRANE-BOUND LYTIC MUREIN TRANSGLYCOSYLASE F"/>
    <property type="match status" value="1"/>
</dbReference>
<dbReference type="Proteomes" id="UP000467522">
    <property type="component" value="Unassembled WGS sequence"/>
</dbReference>
<name>A0A833PPL7_BURL3</name>
<evidence type="ECO:0000313" key="3">
    <source>
        <dbReference type="EMBL" id="KAF1034419.1"/>
    </source>
</evidence>